<comment type="caution">
    <text evidence="10">The sequence shown here is derived from an EMBL/GenBank/DDBJ whole genome shotgun (WGS) entry which is preliminary data.</text>
</comment>
<evidence type="ECO:0000256" key="8">
    <source>
        <dbReference type="SAM" id="Coils"/>
    </source>
</evidence>
<comment type="subcellular location">
    <subcellularLocation>
        <location evidence="1">Cell membrane</location>
        <topology evidence="1">Single-pass type II membrane protein</topology>
    </subcellularLocation>
</comment>
<organism evidence="10 11">
    <name type="scientific">Parasutterella secunda</name>
    <dbReference type="NCBI Taxonomy" id="626947"/>
    <lineage>
        <taxon>Bacteria</taxon>
        <taxon>Pseudomonadati</taxon>
        <taxon>Pseudomonadota</taxon>
        <taxon>Betaproteobacteria</taxon>
        <taxon>Burkholderiales</taxon>
        <taxon>Sutterellaceae</taxon>
        <taxon>Parasutterella</taxon>
    </lineage>
</organism>
<evidence type="ECO:0000256" key="2">
    <source>
        <dbReference type="ARBA" id="ARBA00022475"/>
    </source>
</evidence>
<feature type="transmembrane region" description="Helical" evidence="9">
    <location>
        <begin position="14"/>
        <end position="34"/>
    </location>
</feature>
<protein>
    <submittedName>
        <fullName evidence="10">Cell division protein FtsL</fullName>
    </submittedName>
</protein>
<dbReference type="Proteomes" id="UP000777002">
    <property type="component" value="Unassembled WGS sequence"/>
</dbReference>
<evidence type="ECO:0000256" key="4">
    <source>
        <dbReference type="ARBA" id="ARBA00022692"/>
    </source>
</evidence>
<evidence type="ECO:0000313" key="11">
    <source>
        <dbReference type="Proteomes" id="UP000777002"/>
    </source>
</evidence>
<keyword evidence="8" id="KW-0175">Coiled coil</keyword>
<dbReference type="EMBL" id="JACJKX010000005">
    <property type="protein sequence ID" value="MBM6928374.1"/>
    <property type="molecule type" value="Genomic_DNA"/>
</dbReference>
<feature type="coiled-coil region" evidence="8">
    <location>
        <begin position="40"/>
        <end position="67"/>
    </location>
</feature>
<gene>
    <name evidence="10" type="ORF">H5985_03720</name>
</gene>
<evidence type="ECO:0000256" key="7">
    <source>
        <dbReference type="ARBA" id="ARBA00023306"/>
    </source>
</evidence>
<evidence type="ECO:0000256" key="1">
    <source>
        <dbReference type="ARBA" id="ARBA00004401"/>
    </source>
</evidence>
<keyword evidence="3 10" id="KW-0132">Cell division</keyword>
<accession>A0ABS2GTU2</accession>
<evidence type="ECO:0000256" key="5">
    <source>
        <dbReference type="ARBA" id="ARBA00022989"/>
    </source>
</evidence>
<reference evidence="10 11" key="1">
    <citation type="journal article" date="2021" name="Sci. Rep.">
        <title>The distribution of antibiotic resistance genes in chicken gut microbiota commensals.</title>
        <authorList>
            <person name="Juricova H."/>
            <person name="Matiasovicova J."/>
            <person name="Kubasova T."/>
            <person name="Cejkova D."/>
            <person name="Rychlik I."/>
        </authorList>
    </citation>
    <scope>NUCLEOTIDE SEQUENCE [LARGE SCALE GENOMIC DNA]</scope>
    <source>
        <strain evidence="10 11">An562</strain>
    </source>
</reference>
<dbReference type="Pfam" id="PF04999">
    <property type="entry name" value="FtsL"/>
    <property type="match status" value="1"/>
</dbReference>
<evidence type="ECO:0000256" key="6">
    <source>
        <dbReference type="ARBA" id="ARBA00023136"/>
    </source>
</evidence>
<name>A0ABS2GTU2_9BURK</name>
<evidence type="ECO:0000256" key="9">
    <source>
        <dbReference type="SAM" id="Phobius"/>
    </source>
</evidence>
<keyword evidence="2" id="KW-1003">Cell membrane</keyword>
<sequence length="114" mass="13243">MIRFEMLRLLRQNANLIAIVSLTLAVVWVALLIVNNQYKVRALTSEIEQEQEQYRRLLDEQREINIELAKVTLPGYIASRARDMGLEPARNENTVILQPKPVPRFVTRKEGDRS</sequence>
<keyword evidence="7" id="KW-0131">Cell cycle</keyword>
<keyword evidence="11" id="KW-1185">Reference proteome</keyword>
<dbReference type="RefSeq" id="WP_205049973.1">
    <property type="nucleotide sequence ID" value="NZ_JACJKX010000005.1"/>
</dbReference>
<keyword evidence="4 9" id="KW-0812">Transmembrane</keyword>
<dbReference type="GO" id="GO:0051301">
    <property type="term" value="P:cell division"/>
    <property type="evidence" value="ECO:0007669"/>
    <property type="project" value="UniProtKB-KW"/>
</dbReference>
<evidence type="ECO:0000313" key="10">
    <source>
        <dbReference type="EMBL" id="MBM6928374.1"/>
    </source>
</evidence>
<keyword evidence="6 9" id="KW-0472">Membrane</keyword>
<dbReference type="InterPro" id="IPR011922">
    <property type="entry name" value="Cell_div_FtsL"/>
</dbReference>
<proteinExistence type="predicted"/>
<evidence type="ECO:0000256" key="3">
    <source>
        <dbReference type="ARBA" id="ARBA00022618"/>
    </source>
</evidence>
<keyword evidence="5 9" id="KW-1133">Transmembrane helix</keyword>